<dbReference type="Proteomes" id="UP001500791">
    <property type="component" value="Unassembled WGS sequence"/>
</dbReference>
<keyword evidence="2" id="KW-1185">Reference proteome</keyword>
<dbReference type="Pfam" id="PF11994">
    <property type="entry name" value="DUF3489"/>
    <property type="match status" value="1"/>
</dbReference>
<evidence type="ECO:0000313" key="2">
    <source>
        <dbReference type="Proteomes" id="UP001500791"/>
    </source>
</evidence>
<reference evidence="1 2" key="1">
    <citation type="journal article" date="2019" name="Int. J. Syst. Evol. Microbiol.">
        <title>The Global Catalogue of Microorganisms (GCM) 10K type strain sequencing project: providing services to taxonomists for standard genome sequencing and annotation.</title>
        <authorList>
            <consortium name="The Broad Institute Genomics Platform"/>
            <consortium name="The Broad Institute Genome Sequencing Center for Infectious Disease"/>
            <person name="Wu L."/>
            <person name="Ma J."/>
        </authorList>
    </citation>
    <scope>NUCLEOTIDE SEQUENCE [LARGE SCALE GENOMIC DNA]</scope>
    <source>
        <strain evidence="1 2">JCM 13476</strain>
    </source>
</reference>
<gene>
    <name evidence="1" type="ORF">GCM10009093_27270</name>
</gene>
<evidence type="ECO:0008006" key="3">
    <source>
        <dbReference type="Google" id="ProtNLM"/>
    </source>
</evidence>
<proteinExistence type="predicted"/>
<dbReference type="EMBL" id="BAAAEJ010000009">
    <property type="protein sequence ID" value="GAA0399278.1"/>
    <property type="molecule type" value="Genomic_DNA"/>
</dbReference>
<dbReference type="InterPro" id="IPR021880">
    <property type="entry name" value="DUF3489"/>
</dbReference>
<accession>A0ABN0YL37</accession>
<evidence type="ECO:0000313" key="1">
    <source>
        <dbReference type="EMBL" id="GAA0399278.1"/>
    </source>
</evidence>
<protein>
    <recommendedName>
        <fullName evidence="3">DUF3489 domain-containing protein</fullName>
    </recommendedName>
</protein>
<sequence>MTMLTFQAIEPQPVAKAPSKQVQLIALLQQENGATIKAMTLATGWQPHSVRGAMAGVLRKKGYQVQSRKHEGTRYWSIKTEASQ</sequence>
<dbReference type="RefSeq" id="WP_167178136.1">
    <property type="nucleotide sequence ID" value="NZ_BAAAEJ010000009.1"/>
</dbReference>
<name>A0ABN0YL37_9CAUL</name>
<comment type="caution">
    <text evidence="1">The sequence shown here is derived from an EMBL/GenBank/DDBJ whole genome shotgun (WGS) entry which is preliminary data.</text>
</comment>
<organism evidence="1 2">
    <name type="scientific">Brevundimonas terrae</name>
    <dbReference type="NCBI Taxonomy" id="363631"/>
    <lineage>
        <taxon>Bacteria</taxon>
        <taxon>Pseudomonadati</taxon>
        <taxon>Pseudomonadota</taxon>
        <taxon>Alphaproteobacteria</taxon>
        <taxon>Caulobacterales</taxon>
        <taxon>Caulobacteraceae</taxon>
        <taxon>Brevundimonas</taxon>
    </lineage>
</organism>